<dbReference type="SUPFAM" id="SSF53383">
    <property type="entry name" value="PLP-dependent transferases"/>
    <property type="match status" value="1"/>
</dbReference>
<dbReference type="Gene3D" id="3.90.1150.10">
    <property type="entry name" value="Aspartate Aminotransferase, domain 1"/>
    <property type="match status" value="1"/>
</dbReference>
<dbReference type="Gene3D" id="2.60.120.620">
    <property type="entry name" value="q2cbj1_9rhob like domain"/>
    <property type="match status" value="1"/>
</dbReference>
<dbReference type="InterPro" id="IPR000192">
    <property type="entry name" value="Aminotrans_V_dom"/>
</dbReference>
<dbReference type="Gene3D" id="3.40.640.10">
    <property type="entry name" value="Type I PLP-dependent aspartate aminotransferase-like (Major domain)"/>
    <property type="match status" value="1"/>
</dbReference>
<protein>
    <recommendedName>
        <fullName evidence="2">Aminotransferase class V domain-containing protein</fullName>
    </recommendedName>
</protein>
<reference evidence="3" key="1">
    <citation type="submission" date="2021-01" db="EMBL/GenBank/DDBJ databases">
        <authorList>
            <person name="Corre E."/>
            <person name="Pelletier E."/>
            <person name="Niang G."/>
            <person name="Scheremetjew M."/>
            <person name="Finn R."/>
            <person name="Kale V."/>
            <person name="Holt S."/>
            <person name="Cochrane G."/>
            <person name="Meng A."/>
            <person name="Brown T."/>
            <person name="Cohen L."/>
        </authorList>
    </citation>
    <scope>NUCLEOTIDE SEQUENCE</scope>
</reference>
<dbReference type="SUPFAM" id="SSF51197">
    <property type="entry name" value="Clavaminate synthase-like"/>
    <property type="match status" value="1"/>
</dbReference>
<feature type="domain" description="Aminotransferase class V" evidence="2">
    <location>
        <begin position="358"/>
        <end position="637"/>
    </location>
</feature>
<sequence>MATQLRTLFVRASAPSPRYSTTLRVVSQARTSTVEIDSWVVPREPASTYSERVAGSIRHHGFAVLPNLLDASGLKATASDVVPRADAALRALQETGAPIDVGSAQGFDEVVLRSPARYDVPHADVTKFPALNTCNDFVAAATGDPDCVCIDGGMVRALPGAATQCWHADSPHTTAEHGPPKMVNVLVALCDIDPSLGPTEVVPGSHRITNHLCANAKTTKDVVYQRRGDPHAHLLQAEGVFPPVSALLRAGDAVAFDDRTLHRGMGNTTNDRQRDVAWYSFQPRSFHTDTYFEQTRSLSAWQAAREVSLPSSAPAKGKGTPGAGTAAGSGGSAGGASADLGSAVRSEFPGLLARPGVVFADGAGGSQVHRSVVTAMSKQLIGGAANMGGTYASSEQAGAVVTGAREAASDLLGCAPQEVVFGNNTTTLAFHLARHIARGGGNSAPWVAGENVVLDPLSHQANVSPWVNAARAAGVEVRWFPLARHDSEDGRSLNPRLDVAAAPIDAKTRLVAIGAASNAMGTAHDIAGACARATAIGPSCISFVDAVHFVPHTKVDVSVIGCDFLACSPYKFFGPHCGILFGRAERLAALEADRLGMQTGDLPSPENCELSRWEIGTQNYEALAGTTAAVDYLASLGQRFGGARVDPKTRKMPSRAALVAAGMGAVRVHEDTLSHRFLEGASSVPGVTILGEADAAAFHDTAFRHGSGGGAAAMRTATFAVRKRGVDPFALAEKLSVEHKVWCTASNHYSQLWSRALPLDEGFDDDVGAARLSLLHYNTHADVDRILAALDAV</sequence>
<name>A0A7S1AS02_NOCSC</name>
<evidence type="ECO:0000256" key="1">
    <source>
        <dbReference type="SAM" id="MobiDB-lite"/>
    </source>
</evidence>
<dbReference type="PANTHER" id="PTHR43586:SF21">
    <property type="entry name" value="PYRIDOXAL PHOSPHATE (PLP)-DEPENDENT ASPARTATE AMINOTRANSFERASE SUPERFAMILY"/>
    <property type="match status" value="1"/>
</dbReference>
<proteinExistence type="predicted"/>
<dbReference type="InterPro" id="IPR015424">
    <property type="entry name" value="PyrdxlP-dep_Trfase"/>
</dbReference>
<feature type="region of interest" description="Disordered" evidence="1">
    <location>
        <begin position="310"/>
        <end position="336"/>
    </location>
</feature>
<dbReference type="InterPro" id="IPR015421">
    <property type="entry name" value="PyrdxlP-dep_Trfase_major"/>
</dbReference>
<accession>A0A7S1AS02</accession>
<dbReference type="AlphaFoldDB" id="A0A7S1AS02"/>
<dbReference type="InterPro" id="IPR015422">
    <property type="entry name" value="PyrdxlP-dep_Trfase_small"/>
</dbReference>
<dbReference type="Pfam" id="PF00266">
    <property type="entry name" value="Aminotran_5"/>
    <property type="match status" value="1"/>
</dbReference>
<evidence type="ECO:0000313" key="3">
    <source>
        <dbReference type="EMBL" id="CAD8863322.1"/>
    </source>
</evidence>
<feature type="compositionally biased region" description="Gly residues" evidence="1">
    <location>
        <begin position="319"/>
        <end position="334"/>
    </location>
</feature>
<gene>
    <name evidence="3" type="ORF">NSCI0253_LOCUS37677</name>
</gene>
<dbReference type="InterPro" id="IPR008775">
    <property type="entry name" value="Phytyl_CoA_dOase-like"/>
</dbReference>
<organism evidence="3">
    <name type="scientific">Noctiluca scintillans</name>
    <name type="common">Sea sparkle</name>
    <name type="synonym">Red tide dinoflagellate</name>
    <dbReference type="NCBI Taxonomy" id="2966"/>
    <lineage>
        <taxon>Eukaryota</taxon>
        <taxon>Sar</taxon>
        <taxon>Alveolata</taxon>
        <taxon>Dinophyceae</taxon>
        <taxon>Noctilucales</taxon>
        <taxon>Noctilucaceae</taxon>
        <taxon>Noctiluca</taxon>
    </lineage>
</organism>
<evidence type="ECO:0000259" key="2">
    <source>
        <dbReference type="Pfam" id="PF00266"/>
    </source>
</evidence>
<dbReference type="EMBL" id="HBFQ01052916">
    <property type="protein sequence ID" value="CAD8863322.1"/>
    <property type="molecule type" value="Transcribed_RNA"/>
</dbReference>
<dbReference type="Pfam" id="PF05721">
    <property type="entry name" value="PhyH"/>
    <property type="match status" value="1"/>
</dbReference>
<dbReference type="PANTHER" id="PTHR43586">
    <property type="entry name" value="CYSTEINE DESULFURASE"/>
    <property type="match status" value="1"/>
</dbReference>